<dbReference type="InterPro" id="IPR003137">
    <property type="entry name" value="PA_domain"/>
</dbReference>
<dbReference type="Pfam" id="PF00082">
    <property type="entry name" value="Peptidase_S8"/>
    <property type="match status" value="1"/>
</dbReference>
<sequence length="312" mass="33051">MAGNSKLIGARDFSNENEIPLDEIGYGTHTPSIVAGNFVLGANLFGNAKGTAVGIASLAHLAMYKIKTSTYSEFDTRREMNVLGAIGAAVDDGVDVISLSVGSLTTDSFIDSIAIGAFQAIEKGIFVCVAAGNDGTDLCTVQNTAMWILTVGASTIDRKSRATVVLGNNSTLDGESAFQPMDFTPMQLSLVYLESTASNQFFILASLANINVRGKIALCETGSIERIETGQAIRNAGCVAVIFMNKELEGYNINLNAHCYPAVCISYADGLKVTAYINSTATPRASMSFEGTIIRDDQASSVAYFSGRVQIR</sequence>
<dbReference type="Pfam" id="PF02225">
    <property type="entry name" value="PA"/>
    <property type="match status" value="1"/>
</dbReference>
<evidence type="ECO:0000259" key="5">
    <source>
        <dbReference type="Pfam" id="PF02225"/>
    </source>
</evidence>
<dbReference type="GO" id="GO:0004252">
    <property type="term" value="F:serine-type endopeptidase activity"/>
    <property type="evidence" value="ECO:0007669"/>
    <property type="project" value="InterPro"/>
</dbReference>
<feature type="domain" description="PA" evidence="5">
    <location>
        <begin position="199"/>
        <end position="272"/>
    </location>
</feature>
<keyword evidence="3" id="KW-0325">Glycoprotein</keyword>
<dbReference type="CDD" id="cd02120">
    <property type="entry name" value="PA_subtilisin_like"/>
    <property type="match status" value="1"/>
</dbReference>
<dbReference type="EMBL" id="OU503038">
    <property type="protein sequence ID" value="CAI9758280.1"/>
    <property type="molecule type" value="Genomic_DNA"/>
</dbReference>
<dbReference type="Gene3D" id="3.50.30.30">
    <property type="match status" value="1"/>
</dbReference>
<keyword evidence="7" id="KW-1185">Reference proteome</keyword>
<dbReference type="Proteomes" id="UP000834106">
    <property type="component" value="Chromosome 3"/>
</dbReference>
<dbReference type="InterPro" id="IPR036852">
    <property type="entry name" value="Peptidase_S8/S53_dom_sf"/>
</dbReference>
<proteinExistence type="inferred from homology"/>
<evidence type="ECO:0000256" key="1">
    <source>
        <dbReference type="ARBA" id="ARBA00011073"/>
    </source>
</evidence>
<evidence type="ECO:0000313" key="7">
    <source>
        <dbReference type="Proteomes" id="UP000834106"/>
    </source>
</evidence>
<name>A0AAD1YYW0_9LAMI</name>
<dbReference type="GO" id="GO:0006508">
    <property type="term" value="P:proteolysis"/>
    <property type="evidence" value="ECO:0007669"/>
    <property type="project" value="InterPro"/>
</dbReference>
<dbReference type="SUPFAM" id="SSF52025">
    <property type="entry name" value="PA domain"/>
    <property type="match status" value="1"/>
</dbReference>
<organism evidence="6 7">
    <name type="scientific">Fraxinus pennsylvanica</name>
    <dbReference type="NCBI Taxonomy" id="56036"/>
    <lineage>
        <taxon>Eukaryota</taxon>
        <taxon>Viridiplantae</taxon>
        <taxon>Streptophyta</taxon>
        <taxon>Embryophyta</taxon>
        <taxon>Tracheophyta</taxon>
        <taxon>Spermatophyta</taxon>
        <taxon>Magnoliopsida</taxon>
        <taxon>eudicotyledons</taxon>
        <taxon>Gunneridae</taxon>
        <taxon>Pentapetalae</taxon>
        <taxon>asterids</taxon>
        <taxon>lamiids</taxon>
        <taxon>Lamiales</taxon>
        <taxon>Oleaceae</taxon>
        <taxon>Oleeae</taxon>
        <taxon>Fraxinus</taxon>
    </lineage>
</organism>
<dbReference type="InterPro" id="IPR045051">
    <property type="entry name" value="SBT"/>
</dbReference>
<dbReference type="AlphaFoldDB" id="A0AAD1YYW0"/>
<dbReference type="InterPro" id="IPR000209">
    <property type="entry name" value="Peptidase_S8/S53_dom"/>
</dbReference>
<dbReference type="PANTHER" id="PTHR10795">
    <property type="entry name" value="PROPROTEIN CONVERTASE SUBTILISIN/KEXIN"/>
    <property type="match status" value="1"/>
</dbReference>
<dbReference type="InterPro" id="IPR046450">
    <property type="entry name" value="PA_dom_sf"/>
</dbReference>
<evidence type="ECO:0008006" key="8">
    <source>
        <dbReference type="Google" id="ProtNLM"/>
    </source>
</evidence>
<evidence type="ECO:0000256" key="3">
    <source>
        <dbReference type="ARBA" id="ARBA00023180"/>
    </source>
</evidence>
<protein>
    <recommendedName>
        <fullName evidence="8">Peptidase S8/S53 domain-containing protein</fullName>
    </recommendedName>
</protein>
<evidence type="ECO:0000259" key="4">
    <source>
        <dbReference type="Pfam" id="PF00082"/>
    </source>
</evidence>
<dbReference type="SUPFAM" id="SSF52743">
    <property type="entry name" value="Subtilisin-like"/>
    <property type="match status" value="1"/>
</dbReference>
<evidence type="ECO:0000256" key="2">
    <source>
        <dbReference type="ARBA" id="ARBA00022729"/>
    </source>
</evidence>
<feature type="domain" description="Peptidase S8/S53" evidence="4">
    <location>
        <begin position="12"/>
        <end position="156"/>
    </location>
</feature>
<keyword evidence="2" id="KW-0732">Signal</keyword>
<gene>
    <name evidence="6" type="ORF">FPE_LOCUS5710</name>
</gene>
<reference evidence="6" key="1">
    <citation type="submission" date="2023-05" db="EMBL/GenBank/DDBJ databases">
        <authorList>
            <person name="Huff M."/>
        </authorList>
    </citation>
    <scope>NUCLEOTIDE SEQUENCE</scope>
</reference>
<accession>A0AAD1YYW0</accession>
<evidence type="ECO:0000313" key="6">
    <source>
        <dbReference type="EMBL" id="CAI9758280.1"/>
    </source>
</evidence>
<comment type="similarity">
    <text evidence="1">Belongs to the peptidase S8 family.</text>
</comment>
<dbReference type="Gene3D" id="3.40.50.200">
    <property type="entry name" value="Peptidase S8/S53 domain"/>
    <property type="match status" value="1"/>
</dbReference>